<dbReference type="GO" id="GO:0016740">
    <property type="term" value="F:transferase activity"/>
    <property type="evidence" value="ECO:0007669"/>
    <property type="project" value="UniProtKB-KW"/>
</dbReference>
<organism evidence="3 4">
    <name type="scientific">Marinospirillum celere</name>
    <dbReference type="NCBI Taxonomy" id="1122252"/>
    <lineage>
        <taxon>Bacteria</taxon>
        <taxon>Pseudomonadati</taxon>
        <taxon>Pseudomonadota</taxon>
        <taxon>Gammaproteobacteria</taxon>
        <taxon>Oceanospirillales</taxon>
        <taxon>Oceanospirillaceae</taxon>
        <taxon>Marinospirillum</taxon>
    </lineage>
</organism>
<keyword evidence="4" id="KW-1185">Reference proteome</keyword>
<evidence type="ECO:0000259" key="2">
    <source>
        <dbReference type="PROSITE" id="PS50206"/>
    </source>
</evidence>
<dbReference type="AlphaFoldDB" id="A0A1I1FIK4"/>
<dbReference type="STRING" id="1122252.SAMN05660443_1018"/>
<dbReference type="Gene3D" id="3.40.250.10">
    <property type="entry name" value="Rhodanese-like domain"/>
    <property type="match status" value="1"/>
</dbReference>
<dbReference type="InterPro" id="IPR050229">
    <property type="entry name" value="GlpE_sulfurtransferase"/>
</dbReference>
<evidence type="ECO:0000313" key="3">
    <source>
        <dbReference type="EMBL" id="SFB98822.1"/>
    </source>
</evidence>
<feature type="chain" id="PRO_5011446707" evidence="1">
    <location>
        <begin position="20"/>
        <end position="150"/>
    </location>
</feature>
<dbReference type="Proteomes" id="UP000199058">
    <property type="component" value="Unassembled WGS sequence"/>
</dbReference>
<evidence type="ECO:0000256" key="1">
    <source>
        <dbReference type="SAM" id="SignalP"/>
    </source>
</evidence>
<dbReference type="Pfam" id="PF00581">
    <property type="entry name" value="Rhodanese"/>
    <property type="match status" value="1"/>
</dbReference>
<dbReference type="InterPro" id="IPR001763">
    <property type="entry name" value="Rhodanese-like_dom"/>
</dbReference>
<dbReference type="PANTHER" id="PTHR43031">
    <property type="entry name" value="FAD-DEPENDENT OXIDOREDUCTASE"/>
    <property type="match status" value="1"/>
</dbReference>
<dbReference type="RefSeq" id="WP_091960175.1">
    <property type="nucleotide sequence ID" value="NZ_FOLH01000002.1"/>
</dbReference>
<reference evidence="3 4" key="1">
    <citation type="submission" date="2016-10" db="EMBL/GenBank/DDBJ databases">
        <authorList>
            <person name="de Groot N.N."/>
        </authorList>
    </citation>
    <scope>NUCLEOTIDE SEQUENCE [LARGE SCALE GENOMIC DNA]</scope>
    <source>
        <strain evidence="3 4">DSM 18438</strain>
    </source>
</reference>
<dbReference type="PANTHER" id="PTHR43031:SF1">
    <property type="entry name" value="PYRIDINE NUCLEOTIDE-DISULPHIDE OXIDOREDUCTASE"/>
    <property type="match status" value="1"/>
</dbReference>
<proteinExistence type="predicted"/>
<accession>A0A1I1FIK4</accession>
<feature type="domain" description="Rhodanese" evidence="2">
    <location>
        <begin position="31"/>
        <end position="129"/>
    </location>
</feature>
<gene>
    <name evidence="3" type="ORF">SAMN05660443_1018</name>
</gene>
<keyword evidence="1" id="KW-0732">Signal</keyword>
<dbReference type="OrthoDB" id="9814704at2"/>
<dbReference type="InterPro" id="IPR036873">
    <property type="entry name" value="Rhodanese-like_dom_sf"/>
</dbReference>
<dbReference type="EMBL" id="FOLH01000002">
    <property type="protein sequence ID" value="SFB98822.1"/>
    <property type="molecule type" value="Genomic_DNA"/>
</dbReference>
<protein>
    <submittedName>
        <fullName evidence="3">Rhodanese-related sulfurtransferase</fullName>
    </submittedName>
</protein>
<evidence type="ECO:0000313" key="4">
    <source>
        <dbReference type="Proteomes" id="UP000199058"/>
    </source>
</evidence>
<feature type="signal peptide" evidence="1">
    <location>
        <begin position="1"/>
        <end position="19"/>
    </location>
</feature>
<dbReference type="PROSITE" id="PS50206">
    <property type="entry name" value="RHODANESE_3"/>
    <property type="match status" value="1"/>
</dbReference>
<name>A0A1I1FIK4_9GAMM</name>
<dbReference type="SUPFAM" id="SSF52821">
    <property type="entry name" value="Rhodanese/Cell cycle control phosphatase"/>
    <property type="match status" value="1"/>
</dbReference>
<sequence>MRLILAVVFVGFFALQAKAEVTSIYPDQAFLDSGVALVDIRTSSEWQETGLAEGALPLTFFDEQGQYDARTFLEQLEKHVSKEEPLAIICRSGNRTSAISDFLSQQGYQVINLEGGMNHLLAQGYQPVPLETRLAELKAAGSCVPDLQGC</sequence>
<dbReference type="SMART" id="SM00450">
    <property type="entry name" value="RHOD"/>
    <property type="match status" value="1"/>
</dbReference>
<keyword evidence="3" id="KW-0808">Transferase</keyword>